<evidence type="ECO:0008006" key="3">
    <source>
        <dbReference type="Google" id="ProtNLM"/>
    </source>
</evidence>
<reference evidence="1" key="1">
    <citation type="submission" date="2019-10" db="EMBL/GenBank/DDBJ databases">
        <authorList>
            <person name="Zhang R."/>
            <person name="Pan Y."/>
            <person name="Wang J."/>
            <person name="Ma R."/>
            <person name="Yu S."/>
        </authorList>
    </citation>
    <scope>NUCLEOTIDE SEQUENCE</scope>
    <source>
        <strain evidence="1">LA-IB0</strain>
        <tissue evidence="1">Leaf</tissue>
    </source>
</reference>
<proteinExistence type="predicted"/>
<dbReference type="PANTHER" id="PTHR46250:SF15">
    <property type="entry name" value="OS01G0523800 PROTEIN"/>
    <property type="match status" value="1"/>
</dbReference>
<dbReference type="EMBL" id="WHWC01000008">
    <property type="protein sequence ID" value="KAG8378460.1"/>
    <property type="molecule type" value="Genomic_DNA"/>
</dbReference>
<dbReference type="AlphaFoldDB" id="A0AAV6XH28"/>
<name>A0AAV6XH28_9LAMI</name>
<protein>
    <recommendedName>
        <fullName evidence="3">Myb/SANT-like domain-containing protein</fullName>
    </recommendedName>
</protein>
<organism evidence="1 2">
    <name type="scientific">Buddleja alternifolia</name>
    <dbReference type="NCBI Taxonomy" id="168488"/>
    <lineage>
        <taxon>Eukaryota</taxon>
        <taxon>Viridiplantae</taxon>
        <taxon>Streptophyta</taxon>
        <taxon>Embryophyta</taxon>
        <taxon>Tracheophyta</taxon>
        <taxon>Spermatophyta</taxon>
        <taxon>Magnoliopsida</taxon>
        <taxon>eudicotyledons</taxon>
        <taxon>Gunneridae</taxon>
        <taxon>Pentapetalae</taxon>
        <taxon>asterids</taxon>
        <taxon>lamiids</taxon>
        <taxon>Lamiales</taxon>
        <taxon>Scrophulariaceae</taxon>
        <taxon>Buddlejeae</taxon>
        <taxon>Buddleja</taxon>
    </lineage>
</organism>
<sequence>MAHTSSVETSCKGKKPVICRWMWTRLEEDVLVQALKELLTTGRKFDNGFRVGYLNVLQDKIMMVFSKTDLFSNPHISSTMHSWKKQYKTLYTIFCGTGV</sequence>
<evidence type="ECO:0000313" key="2">
    <source>
        <dbReference type="Proteomes" id="UP000826271"/>
    </source>
</evidence>
<keyword evidence="2" id="KW-1185">Reference proteome</keyword>
<dbReference type="Proteomes" id="UP000826271">
    <property type="component" value="Unassembled WGS sequence"/>
</dbReference>
<gene>
    <name evidence="1" type="ORF">BUALT_Bualt08G0139500</name>
</gene>
<comment type="caution">
    <text evidence="1">The sequence shown here is derived from an EMBL/GenBank/DDBJ whole genome shotgun (WGS) entry which is preliminary data.</text>
</comment>
<dbReference type="PANTHER" id="PTHR46250">
    <property type="entry name" value="MYB/SANT-LIKE DNA-BINDING DOMAIN PROTEIN-RELATED"/>
    <property type="match status" value="1"/>
</dbReference>
<accession>A0AAV6XH28</accession>
<evidence type="ECO:0000313" key="1">
    <source>
        <dbReference type="EMBL" id="KAG8378460.1"/>
    </source>
</evidence>